<name>A0A9X9I5I7_NEISU</name>
<dbReference type="EMBL" id="CP073118">
    <property type="protein sequence ID" value="UTG75915.1"/>
    <property type="molecule type" value="Genomic_DNA"/>
</dbReference>
<evidence type="ECO:0000313" key="1">
    <source>
        <dbReference type="EMBL" id="UTG75915.1"/>
    </source>
</evidence>
<organism evidence="1 2">
    <name type="scientific">Neisseria subflava</name>
    <dbReference type="NCBI Taxonomy" id="28449"/>
    <lineage>
        <taxon>Bacteria</taxon>
        <taxon>Pseudomonadati</taxon>
        <taxon>Pseudomonadota</taxon>
        <taxon>Betaproteobacteria</taxon>
        <taxon>Neisseriales</taxon>
        <taxon>Neisseriaceae</taxon>
        <taxon>Neisseria</taxon>
    </lineage>
</organism>
<gene>
    <name evidence="1" type="ORF">KCG53_02485</name>
</gene>
<evidence type="ECO:0000313" key="2">
    <source>
        <dbReference type="Proteomes" id="UP001057336"/>
    </source>
</evidence>
<dbReference type="Proteomes" id="UP001057336">
    <property type="component" value="Chromosome"/>
</dbReference>
<dbReference type="AlphaFoldDB" id="A0A9X9I5I7"/>
<sequence length="357" mass="41906">MSKKPVILLGMLRVNKMESLVIDYLKKYGFEVVDISYNHIAPPFKYKSLGMRLDTFVRKNILREKDVKKKLIEEMARSHFEAIHKKISELIDNYESFDYALILGGQVYPKDLLLKIKQKTKKSMVAYQPDGMDRFPQAKETIEFFDRFYAFDPQDIKKYTSLLYPASNFYFENLAENPEISSDFYFIGAHLPILKRDQAIATFARHAAEKNWNLDFTIFHIDQGSLSLHHETYPENIKATLQPISFAENIYREQQSKVLLDFKTPIHTGLSFRTIEAVGYHKKLITTNIHVAKYDFYHPNNIYIWDEKTFDGLDEFLESPYHELPAKIYQKYSFRNWVNYVLNIPPHIAIGLPEADS</sequence>
<accession>A0A9X9I5I7</accession>
<proteinExistence type="predicted"/>
<protein>
    <submittedName>
        <fullName evidence="1">Uncharacterized protein</fullName>
    </submittedName>
</protein>
<reference evidence="1" key="1">
    <citation type="submission" date="2021-04" db="EMBL/GenBank/DDBJ databases">
        <title>Characterizing Neisseria spp. as novel respiratory pathobionts in bronchiectasis.</title>
        <authorList>
            <person name="Li L."/>
            <person name="Mac Aogain M."/>
            <person name="Xu T."/>
            <person name="Jaggi T.K."/>
            <person name="Chan L.Y."/>
            <person name="Keir H.R."/>
            <person name="Dicker A.J."/>
            <person name="Qu J."/>
            <person name="Liu Y."/>
            <person name="Chen H.S."/>
            <person name="Koh M.S."/>
            <person name="Ong T.H."/>
            <person name="Lim A.Y.H."/>
            <person name="Abisheganaden J."/>
            <person name="Low T.B."/>
            <person name="Oliver B.G."/>
            <person name="Tan N.S."/>
            <person name="Fang M."/>
            <person name="Chalmers J.D."/>
            <person name="Chotirmall S.H."/>
        </authorList>
    </citation>
    <scope>NUCLEOTIDE SEQUENCE</scope>
    <source>
        <strain evidence="1">CG0073</strain>
    </source>
</reference>